<proteinExistence type="predicted"/>
<evidence type="ECO:0000313" key="3">
    <source>
        <dbReference type="Proteomes" id="UP001214576"/>
    </source>
</evidence>
<dbReference type="Proteomes" id="UP001214576">
    <property type="component" value="Unassembled WGS sequence"/>
</dbReference>
<evidence type="ECO:0000313" key="2">
    <source>
        <dbReference type="EMBL" id="KAI4532918.1"/>
    </source>
</evidence>
<feature type="region of interest" description="Disordered" evidence="1">
    <location>
        <begin position="70"/>
        <end position="97"/>
    </location>
</feature>
<protein>
    <submittedName>
        <fullName evidence="2">Uncharacterized protein</fullName>
    </submittedName>
</protein>
<feature type="compositionally biased region" description="Basic and acidic residues" evidence="1">
    <location>
        <begin position="77"/>
        <end position="91"/>
    </location>
</feature>
<keyword evidence="3" id="KW-1185">Reference proteome</keyword>
<name>A0AAD4Y375_OVIAM</name>
<comment type="caution">
    <text evidence="2">The sequence shown here is derived from an EMBL/GenBank/DDBJ whole genome shotgun (WGS) entry which is preliminary data.</text>
</comment>
<dbReference type="AlphaFoldDB" id="A0AAD4Y375"/>
<accession>A0AAD4Y375</accession>
<gene>
    <name evidence="2" type="ORF">MG293_017326</name>
</gene>
<evidence type="ECO:0000256" key="1">
    <source>
        <dbReference type="SAM" id="MobiDB-lite"/>
    </source>
</evidence>
<dbReference type="EMBL" id="JAKZEL010000021">
    <property type="protein sequence ID" value="KAI4532918.1"/>
    <property type="molecule type" value="Genomic_DNA"/>
</dbReference>
<sequence length="146" mass="15784">MQRRLLLPLPLLSSFSHDCSTRDLTGRRDSLGKQKSGSIFAQHLAVSQLAAASEQESPACWTVRSLKVSERGSLNPESEKQGSKSLEEKRRLQQGLGLQEQGESIKALKRSVRNVSAAAHLQALTICAVLDLELGEAVALVPVARG</sequence>
<organism evidence="2 3">
    <name type="scientific">Ovis ammon polii</name>
    <dbReference type="NCBI Taxonomy" id="230172"/>
    <lineage>
        <taxon>Eukaryota</taxon>
        <taxon>Metazoa</taxon>
        <taxon>Chordata</taxon>
        <taxon>Craniata</taxon>
        <taxon>Vertebrata</taxon>
        <taxon>Euteleostomi</taxon>
        <taxon>Mammalia</taxon>
        <taxon>Eutheria</taxon>
        <taxon>Laurasiatheria</taxon>
        <taxon>Artiodactyla</taxon>
        <taxon>Ruminantia</taxon>
        <taxon>Pecora</taxon>
        <taxon>Bovidae</taxon>
        <taxon>Caprinae</taxon>
        <taxon>Ovis</taxon>
    </lineage>
</organism>
<reference evidence="2" key="1">
    <citation type="submission" date="2022-03" db="EMBL/GenBank/DDBJ databases">
        <title>Genomic analyses of argali, domestic sheep and their hybrids provide insights into chromosomal evolution, heterosis and genetic basis of agronomic traits.</title>
        <authorList>
            <person name="Li M."/>
        </authorList>
    </citation>
    <scope>NUCLEOTIDE SEQUENCE</scope>
    <source>
        <strain evidence="2">CAU-MHL-2022a</strain>
        <tissue evidence="2">Skin</tissue>
    </source>
</reference>